<dbReference type="SUPFAM" id="SSF51197">
    <property type="entry name" value="Clavaminate synthase-like"/>
    <property type="match status" value="1"/>
</dbReference>
<protein>
    <recommendedName>
        <fullName evidence="3">YhcH/YjgK/YiaL family protein</fullName>
    </recommendedName>
</protein>
<dbReference type="EMBL" id="LMUA01000025">
    <property type="protein sequence ID" value="KUE75264.1"/>
    <property type="molecule type" value="Genomic_DNA"/>
</dbReference>
<dbReference type="GO" id="GO:0005829">
    <property type="term" value="C:cytosol"/>
    <property type="evidence" value="ECO:0007669"/>
    <property type="project" value="TreeGrafter"/>
</dbReference>
<evidence type="ECO:0000313" key="1">
    <source>
        <dbReference type="EMBL" id="KUE75264.1"/>
    </source>
</evidence>
<dbReference type="PANTHER" id="PTHR34986:SF1">
    <property type="entry name" value="PROTEIN YIAL"/>
    <property type="match status" value="1"/>
</dbReference>
<dbReference type="Proteomes" id="UP000053433">
    <property type="component" value="Unassembled WGS sequence"/>
</dbReference>
<dbReference type="InterPro" id="IPR037012">
    <property type="entry name" value="NanQ/TabA/YiaL_sf"/>
</dbReference>
<dbReference type="PANTHER" id="PTHR34986">
    <property type="entry name" value="EVOLVED BETA-GALACTOSIDASE SUBUNIT BETA"/>
    <property type="match status" value="1"/>
</dbReference>
<proteinExistence type="predicted"/>
<organism evidence="1 2">
    <name type="scientific">Ruthenibacterium lactatiformans</name>
    <dbReference type="NCBI Taxonomy" id="1550024"/>
    <lineage>
        <taxon>Bacteria</taxon>
        <taxon>Bacillati</taxon>
        <taxon>Bacillota</taxon>
        <taxon>Clostridia</taxon>
        <taxon>Eubacteriales</taxon>
        <taxon>Oscillospiraceae</taxon>
        <taxon>Ruthenibacterium</taxon>
    </lineage>
</organism>
<reference evidence="1 2" key="1">
    <citation type="submission" date="2015-10" db="EMBL/GenBank/DDBJ databases">
        <title>A novel member of the family Ruminococcaceae isolated from human faeces.</title>
        <authorList>
            <person name="Shkoporov A.N."/>
            <person name="Chaplin A.V."/>
            <person name="Motuzova O.V."/>
            <person name="Kafarskaia L.I."/>
            <person name="Efimov B.A."/>
        </authorList>
    </citation>
    <scope>NUCLEOTIDE SEQUENCE [LARGE SCALE GENOMIC DNA]</scope>
    <source>
        <strain evidence="1 2">668</strain>
    </source>
</reference>
<dbReference type="RefSeq" id="WP_058723653.1">
    <property type="nucleotide sequence ID" value="NZ_CAQJQL010000117.1"/>
</dbReference>
<accession>A0A0W7TN49</accession>
<dbReference type="Pfam" id="PF04074">
    <property type="entry name" value="DUF386"/>
    <property type="match status" value="1"/>
</dbReference>
<gene>
    <name evidence="1" type="ORF">ASJ35_14755</name>
</gene>
<comment type="caution">
    <text evidence="1">The sequence shown here is derived from an EMBL/GenBank/DDBJ whole genome shotgun (WGS) entry which is preliminary data.</text>
</comment>
<dbReference type="Gene3D" id="2.60.120.370">
    <property type="entry name" value="YhcH/YjgK/YiaL"/>
    <property type="match status" value="1"/>
</dbReference>
<dbReference type="AlphaFoldDB" id="A0A0W7TN49"/>
<name>A0A0W7TN49_9FIRM</name>
<evidence type="ECO:0008006" key="3">
    <source>
        <dbReference type="Google" id="ProtNLM"/>
    </source>
</evidence>
<dbReference type="NCBIfam" id="TIGR00022">
    <property type="entry name" value="YhcH/YjgK/YiaL family protein"/>
    <property type="match status" value="1"/>
</dbReference>
<dbReference type="InterPro" id="IPR004375">
    <property type="entry name" value="NanQ/TabA/YiaL"/>
</dbReference>
<sequence length="148" mass="16417">MIYGRLDRLDRYRGLSARLDKALDFLKTQNLTALPAGKTVLDGEALFVNRFDYKTAQESVTEAHRAYTDIHIVLEGEERVGVADVALLRQTESREEEDFIGFEGAFGSVCTLRPGDFLIVFPEDAHCPKLCASGPAEVKKIVVKVLDG</sequence>
<evidence type="ECO:0000313" key="2">
    <source>
        <dbReference type="Proteomes" id="UP000053433"/>
    </source>
</evidence>